<evidence type="ECO:0000256" key="7">
    <source>
        <dbReference type="ARBA" id="ARBA00045473"/>
    </source>
</evidence>
<feature type="chain" id="PRO_5014118800" description="Beta-defensin-like domain-containing protein" evidence="8">
    <location>
        <begin position="25"/>
        <end position="132"/>
    </location>
</feature>
<keyword evidence="3" id="KW-0929">Antimicrobial</keyword>
<reference evidence="10" key="2">
    <citation type="submission" date="2025-08" db="UniProtKB">
        <authorList>
            <consortium name="Ensembl"/>
        </authorList>
    </citation>
    <scope>IDENTIFICATION</scope>
</reference>
<evidence type="ECO:0000313" key="10">
    <source>
        <dbReference type="Ensembl" id="ENSNLEP00000000489.3"/>
    </source>
</evidence>
<dbReference type="Pfam" id="PF00711">
    <property type="entry name" value="Defensin_beta"/>
    <property type="match status" value="1"/>
</dbReference>
<evidence type="ECO:0000256" key="1">
    <source>
        <dbReference type="ARBA" id="ARBA00004613"/>
    </source>
</evidence>
<keyword evidence="11" id="KW-1185">Reference proteome</keyword>
<reference evidence="10" key="3">
    <citation type="submission" date="2025-09" db="UniProtKB">
        <authorList>
            <consortium name="Ensembl"/>
        </authorList>
    </citation>
    <scope>IDENTIFICATION</scope>
</reference>
<keyword evidence="4 8" id="KW-0732">Signal</keyword>
<dbReference type="eggNOG" id="ENOG502TDV0">
    <property type="taxonomic scope" value="Eukaryota"/>
</dbReference>
<dbReference type="GO" id="GO:0042742">
    <property type="term" value="P:defense response to bacterium"/>
    <property type="evidence" value="ECO:0007669"/>
    <property type="project" value="UniProtKB-KW"/>
</dbReference>
<reference evidence="10" key="1">
    <citation type="submission" date="2012-10" db="EMBL/GenBank/DDBJ databases">
        <authorList>
            <consortium name="Gibbon Genome Sequencing Consortium"/>
        </authorList>
    </citation>
    <scope>NUCLEOTIDE SEQUENCE [LARGE SCALE GENOMIC DNA]</scope>
</reference>
<dbReference type="PANTHER" id="PTHR14081">
    <property type="entry name" value="SPERM-ASSOCIATED ANTIGEN 11A-RELATED-RELATED"/>
    <property type="match status" value="1"/>
</dbReference>
<dbReference type="GO" id="GO:0005576">
    <property type="term" value="C:extracellular region"/>
    <property type="evidence" value="ECO:0007669"/>
    <property type="project" value="UniProtKB-SubCell"/>
</dbReference>
<keyword evidence="5" id="KW-0211">Defensin</keyword>
<feature type="domain" description="Beta-defensin-like" evidence="9">
    <location>
        <begin position="80"/>
        <end position="112"/>
    </location>
</feature>
<evidence type="ECO:0000313" key="11">
    <source>
        <dbReference type="Proteomes" id="UP000001073"/>
    </source>
</evidence>
<organism evidence="10 11">
    <name type="scientific">Nomascus leucogenys</name>
    <name type="common">Northern white-cheeked gibbon</name>
    <name type="synonym">Hylobates leucogenys</name>
    <dbReference type="NCBI Taxonomy" id="61853"/>
    <lineage>
        <taxon>Eukaryota</taxon>
        <taxon>Metazoa</taxon>
        <taxon>Chordata</taxon>
        <taxon>Craniata</taxon>
        <taxon>Vertebrata</taxon>
        <taxon>Euteleostomi</taxon>
        <taxon>Mammalia</taxon>
        <taxon>Eutheria</taxon>
        <taxon>Euarchontoglires</taxon>
        <taxon>Primates</taxon>
        <taxon>Haplorrhini</taxon>
        <taxon>Catarrhini</taxon>
        <taxon>Hylobatidae</taxon>
        <taxon>Nomascus</taxon>
    </lineage>
</organism>
<keyword evidence="2" id="KW-0964">Secreted</keyword>
<comment type="subcellular location">
    <subcellularLocation>
        <location evidence="1">Secreted</location>
    </subcellularLocation>
</comment>
<dbReference type="InterPro" id="IPR007988">
    <property type="entry name" value="Sperm_Ag_11A_B"/>
</dbReference>
<accession>G1QHU9</accession>
<dbReference type="PANTHER" id="PTHR14081:SF1">
    <property type="entry name" value="SPERM-ASSOCIATED ANTIGEN 11A-RELATED"/>
    <property type="match status" value="1"/>
</dbReference>
<evidence type="ECO:0000256" key="5">
    <source>
        <dbReference type="ARBA" id="ARBA00022940"/>
    </source>
</evidence>
<dbReference type="InterPro" id="IPR001855">
    <property type="entry name" value="Defensin_beta-like"/>
</dbReference>
<dbReference type="Pfam" id="PF05324">
    <property type="entry name" value="Sperm_Ag_HE2"/>
    <property type="match status" value="1"/>
</dbReference>
<evidence type="ECO:0000256" key="6">
    <source>
        <dbReference type="ARBA" id="ARBA00023022"/>
    </source>
</evidence>
<dbReference type="InParanoid" id="G1QHU9"/>
<evidence type="ECO:0000256" key="2">
    <source>
        <dbReference type="ARBA" id="ARBA00022525"/>
    </source>
</evidence>
<comment type="function">
    <text evidence="7">Has antimicrobial activity against E.coli. Plays a role in the defense response in the male reproductive tract, contributing to sperm maturation, storage and protection.</text>
</comment>
<sequence>MRQLLPFVASLLLVALLFPGSSQARHVNHSATEALRELGEGAPGQGTNGSQLLHHPVKQDLLPPRTPPYQGDVPPGIRNTICRMQQGTCRLFFCHSGEKKCDICSDPWNRCCVSNADEEGKEKPEKDGRSGI</sequence>
<dbReference type="AlphaFoldDB" id="G1QHU9"/>
<keyword evidence="6" id="KW-0044">Antibiotic</keyword>
<dbReference type="GO" id="GO:0061844">
    <property type="term" value="P:antimicrobial humoral immune response mediated by antimicrobial peptide"/>
    <property type="evidence" value="ECO:0007669"/>
    <property type="project" value="TreeGrafter"/>
</dbReference>
<feature type="signal peptide" evidence="8">
    <location>
        <begin position="1"/>
        <end position="24"/>
    </location>
</feature>
<evidence type="ECO:0000256" key="8">
    <source>
        <dbReference type="SAM" id="SignalP"/>
    </source>
</evidence>
<dbReference type="STRING" id="61853.ENSNLEP00000000489"/>
<protein>
    <recommendedName>
        <fullName evidence="9">Beta-defensin-like domain-containing protein</fullName>
    </recommendedName>
</protein>
<dbReference type="GeneTree" id="ENSGT00940000161432"/>
<dbReference type="Ensembl" id="ENSNLET00000000523.2">
    <property type="protein sequence ID" value="ENSNLEP00000000489.3"/>
    <property type="gene ID" value="ENSNLEG00000000419.2"/>
</dbReference>
<evidence type="ECO:0000256" key="4">
    <source>
        <dbReference type="ARBA" id="ARBA00022729"/>
    </source>
</evidence>
<evidence type="ECO:0000256" key="3">
    <source>
        <dbReference type="ARBA" id="ARBA00022529"/>
    </source>
</evidence>
<name>G1QHU9_NOMLE</name>
<proteinExistence type="predicted"/>
<dbReference type="Proteomes" id="UP000001073">
    <property type="component" value="Unplaced"/>
</dbReference>
<evidence type="ECO:0000259" key="9">
    <source>
        <dbReference type="Pfam" id="PF00711"/>
    </source>
</evidence>